<sequence length="96" mass="10414">MKQARSLERFVSPGRSLRTCSSAPVKSKKASDPQQQPAAALERAERNKRARLNDSSRPANRSVPAALLLSSPKKHLTPNSSLQLPLNEPNETSALA</sequence>
<dbReference type="AlphaFoldDB" id="A0A5B0MSF5"/>
<dbReference type="Proteomes" id="UP000324748">
    <property type="component" value="Unassembled WGS sequence"/>
</dbReference>
<proteinExistence type="predicted"/>
<evidence type="ECO:0000256" key="1">
    <source>
        <dbReference type="SAM" id="MobiDB-lite"/>
    </source>
</evidence>
<evidence type="ECO:0000313" key="2">
    <source>
        <dbReference type="EMBL" id="KAA1079895.1"/>
    </source>
</evidence>
<comment type="caution">
    <text evidence="2">The sequence shown here is derived from an EMBL/GenBank/DDBJ whole genome shotgun (WGS) entry which is preliminary data.</text>
</comment>
<reference evidence="2 3" key="1">
    <citation type="submission" date="2019-05" db="EMBL/GenBank/DDBJ databases">
        <title>Emergence of the Ug99 lineage of the wheat stem rust pathogen through somatic hybridization.</title>
        <authorList>
            <person name="Li F."/>
            <person name="Upadhyaya N.M."/>
            <person name="Sperschneider J."/>
            <person name="Matny O."/>
            <person name="Nguyen-Phuc H."/>
            <person name="Mago R."/>
            <person name="Raley C."/>
            <person name="Miller M.E."/>
            <person name="Silverstein K.A.T."/>
            <person name="Henningsen E."/>
            <person name="Hirsch C.D."/>
            <person name="Visser B."/>
            <person name="Pretorius Z.A."/>
            <person name="Steffenson B.J."/>
            <person name="Schwessinger B."/>
            <person name="Dodds P.N."/>
            <person name="Figueroa M."/>
        </authorList>
    </citation>
    <scope>NUCLEOTIDE SEQUENCE [LARGE SCALE GENOMIC DNA]</scope>
    <source>
        <strain evidence="2">21-0</strain>
    </source>
</reference>
<accession>A0A5B0MSF5</accession>
<feature type="compositionally biased region" description="Polar residues" evidence="1">
    <location>
        <begin position="77"/>
        <end position="96"/>
    </location>
</feature>
<organism evidence="2 3">
    <name type="scientific">Puccinia graminis f. sp. tritici</name>
    <dbReference type="NCBI Taxonomy" id="56615"/>
    <lineage>
        <taxon>Eukaryota</taxon>
        <taxon>Fungi</taxon>
        <taxon>Dikarya</taxon>
        <taxon>Basidiomycota</taxon>
        <taxon>Pucciniomycotina</taxon>
        <taxon>Pucciniomycetes</taxon>
        <taxon>Pucciniales</taxon>
        <taxon>Pucciniaceae</taxon>
        <taxon>Puccinia</taxon>
    </lineage>
</organism>
<dbReference type="EMBL" id="VSWC01000132">
    <property type="protein sequence ID" value="KAA1079895.1"/>
    <property type="molecule type" value="Genomic_DNA"/>
</dbReference>
<evidence type="ECO:0000313" key="3">
    <source>
        <dbReference type="Proteomes" id="UP000324748"/>
    </source>
</evidence>
<keyword evidence="3" id="KW-1185">Reference proteome</keyword>
<feature type="compositionally biased region" description="Basic and acidic residues" evidence="1">
    <location>
        <begin position="42"/>
        <end position="54"/>
    </location>
</feature>
<feature type="region of interest" description="Disordered" evidence="1">
    <location>
        <begin position="1"/>
        <end position="96"/>
    </location>
</feature>
<gene>
    <name evidence="2" type="ORF">PGT21_026860</name>
</gene>
<protein>
    <submittedName>
        <fullName evidence="2">Uncharacterized protein</fullName>
    </submittedName>
</protein>
<name>A0A5B0MSF5_PUCGR</name>